<evidence type="ECO:0000256" key="1">
    <source>
        <dbReference type="ARBA" id="ARBA00004123"/>
    </source>
</evidence>
<evidence type="ECO:0000256" key="5">
    <source>
        <dbReference type="ARBA" id="ARBA00022833"/>
    </source>
</evidence>
<evidence type="ECO:0000313" key="10">
    <source>
        <dbReference type="Proteomes" id="UP000190648"/>
    </source>
</evidence>
<feature type="domain" description="C2H2-type" evidence="8">
    <location>
        <begin position="126"/>
        <end position="146"/>
    </location>
</feature>
<evidence type="ECO:0000256" key="3">
    <source>
        <dbReference type="ARBA" id="ARBA00022737"/>
    </source>
</evidence>
<organism evidence="9 10">
    <name type="scientific">Patagioenas fasciata monilis</name>
    <dbReference type="NCBI Taxonomy" id="372326"/>
    <lineage>
        <taxon>Eukaryota</taxon>
        <taxon>Metazoa</taxon>
        <taxon>Chordata</taxon>
        <taxon>Craniata</taxon>
        <taxon>Vertebrata</taxon>
        <taxon>Euteleostomi</taxon>
        <taxon>Archelosauria</taxon>
        <taxon>Archosauria</taxon>
        <taxon>Dinosauria</taxon>
        <taxon>Saurischia</taxon>
        <taxon>Theropoda</taxon>
        <taxon>Coelurosauria</taxon>
        <taxon>Aves</taxon>
        <taxon>Neognathae</taxon>
        <taxon>Neoaves</taxon>
        <taxon>Columbimorphae</taxon>
        <taxon>Columbiformes</taxon>
        <taxon>Columbidae</taxon>
        <taxon>Patagioenas</taxon>
    </lineage>
</organism>
<dbReference type="PROSITE" id="PS50157">
    <property type="entry name" value="ZINC_FINGER_C2H2_2"/>
    <property type="match status" value="2"/>
</dbReference>
<dbReference type="InterPro" id="IPR036236">
    <property type="entry name" value="Znf_C2H2_sf"/>
</dbReference>
<feature type="domain" description="C2H2-type" evidence="8">
    <location>
        <begin position="147"/>
        <end position="174"/>
    </location>
</feature>
<evidence type="ECO:0000256" key="7">
    <source>
        <dbReference type="PROSITE-ProRule" id="PRU00042"/>
    </source>
</evidence>
<dbReference type="SUPFAM" id="SSF57667">
    <property type="entry name" value="beta-beta-alpha zinc fingers"/>
    <property type="match status" value="1"/>
</dbReference>
<keyword evidence="4 7" id="KW-0863">Zinc-finger</keyword>
<dbReference type="GO" id="GO:0000981">
    <property type="term" value="F:DNA-binding transcription factor activity, RNA polymerase II-specific"/>
    <property type="evidence" value="ECO:0007669"/>
    <property type="project" value="TreeGrafter"/>
</dbReference>
<dbReference type="EMBL" id="LSYS01004200">
    <property type="protein sequence ID" value="OPJ80660.1"/>
    <property type="molecule type" value="Genomic_DNA"/>
</dbReference>
<keyword evidence="6" id="KW-0539">Nucleus</keyword>
<gene>
    <name evidence="9" type="ORF">AV530_010922</name>
</gene>
<comment type="caution">
    <text evidence="9">The sequence shown here is derived from an EMBL/GenBank/DDBJ whole genome shotgun (WGS) entry which is preliminary data.</text>
</comment>
<name>A0A1V4K874_PATFA</name>
<accession>A0A1V4K874</accession>
<sequence>MWFFSVAQKYFQIFGVAGLKEMEMKLVADWVRKNWEDGQQPAWEPAGGKMEPVIEPVFSLLQEPEKSDIEECAGNCILSENEIERALSEHLKQDVLPQLPEAHSPDWGAAKTAHRRETLQVYRMRKSFSGSAALFQHQRVHIDEKPYRCTECGDSFRLCSDFIKHQQTDLRETPSERTADANHSETTILHHKEEQRCGTEKHTMDHLSLVLEELKKMRENMDMLLLNQQSQLQVNSLEYVFRYSVIPYLDYYMLLTVMD</sequence>
<evidence type="ECO:0000256" key="2">
    <source>
        <dbReference type="ARBA" id="ARBA00022723"/>
    </source>
</evidence>
<evidence type="ECO:0000313" key="9">
    <source>
        <dbReference type="EMBL" id="OPJ80660.1"/>
    </source>
</evidence>
<keyword evidence="5" id="KW-0862">Zinc</keyword>
<dbReference type="OrthoDB" id="6496718at2759"/>
<dbReference type="FunFam" id="3.30.160.60:FF:002343">
    <property type="entry name" value="Zinc finger protein 33A"/>
    <property type="match status" value="1"/>
</dbReference>
<keyword evidence="10" id="KW-1185">Reference proteome</keyword>
<dbReference type="GO" id="GO:0000978">
    <property type="term" value="F:RNA polymerase II cis-regulatory region sequence-specific DNA binding"/>
    <property type="evidence" value="ECO:0007669"/>
    <property type="project" value="TreeGrafter"/>
</dbReference>
<evidence type="ECO:0000256" key="4">
    <source>
        <dbReference type="ARBA" id="ARBA00022771"/>
    </source>
</evidence>
<reference evidence="9 10" key="1">
    <citation type="submission" date="2016-02" db="EMBL/GenBank/DDBJ databases">
        <title>Band-tailed pigeon sequencing and assembly.</title>
        <authorList>
            <person name="Soares A.E."/>
            <person name="Novak B.J."/>
            <person name="Rice E.S."/>
            <person name="O'Connell B."/>
            <person name="Chang D."/>
            <person name="Weber S."/>
            <person name="Shapiro B."/>
        </authorList>
    </citation>
    <scope>NUCLEOTIDE SEQUENCE [LARGE SCALE GENOMIC DNA]</scope>
    <source>
        <strain evidence="9">BTP2013</strain>
        <tissue evidence="9">Blood</tissue>
    </source>
</reference>
<comment type="subcellular location">
    <subcellularLocation>
        <location evidence="1">Nucleus</location>
    </subcellularLocation>
</comment>
<protein>
    <recommendedName>
        <fullName evidence="8">C2H2-type domain-containing protein</fullName>
    </recommendedName>
</protein>
<keyword evidence="2" id="KW-0479">Metal-binding</keyword>
<dbReference type="STRING" id="372326.A0A1V4K874"/>
<dbReference type="InterPro" id="IPR013087">
    <property type="entry name" value="Znf_C2H2_type"/>
</dbReference>
<dbReference type="GO" id="GO:0008270">
    <property type="term" value="F:zinc ion binding"/>
    <property type="evidence" value="ECO:0007669"/>
    <property type="project" value="UniProtKB-KW"/>
</dbReference>
<dbReference type="PANTHER" id="PTHR23226">
    <property type="entry name" value="ZINC FINGER AND SCAN DOMAIN-CONTAINING"/>
    <property type="match status" value="1"/>
</dbReference>
<dbReference type="GO" id="GO:0005634">
    <property type="term" value="C:nucleus"/>
    <property type="evidence" value="ECO:0007669"/>
    <property type="project" value="UniProtKB-SubCell"/>
</dbReference>
<proteinExistence type="predicted"/>
<dbReference type="Gene3D" id="3.30.160.60">
    <property type="entry name" value="Classic Zinc Finger"/>
    <property type="match status" value="2"/>
</dbReference>
<evidence type="ECO:0000259" key="8">
    <source>
        <dbReference type="PROSITE" id="PS50157"/>
    </source>
</evidence>
<dbReference type="PANTHER" id="PTHR23226:SF416">
    <property type="entry name" value="FI01424P"/>
    <property type="match status" value="1"/>
</dbReference>
<keyword evidence="3" id="KW-0677">Repeat</keyword>
<evidence type="ECO:0000256" key="6">
    <source>
        <dbReference type="ARBA" id="ARBA00023242"/>
    </source>
</evidence>
<dbReference type="Proteomes" id="UP000190648">
    <property type="component" value="Unassembled WGS sequence"/>
</dbReference>
<dbReference type="AlphaFoldDB" id="A0A1V4K874"/>